<evidence type="ECO:0000313" key="10">
    <source>
        <dbReference type="EMBL" id="KYO29709.1"/>
    </source>
</evidence>
<evidence type="ECO:0000256" key="4">
    <source>
        <dbReference type="ARBA" id="ARBA00022525"/>
    </source>
</evidence>
<comment type="caution">
    <text evidence="10">The sequence shown here is derived from an EMBL/GenBank/DDBJ whole genome shotgun (WGS) entry which is preliminary data.</text>
</comment>
<dbReference type="GO" id="GO:0005886">
    <property type="term" value="C:plasma membrane"/>
    <property type="evidence" value="ECO:0007669"/>
    <property type="project" value="UniProtKB-SubCell"/>
</dbReference>
<sequence>MGDKAPDVFPMISSCKGSPTSPKVSVACLVLGYFPEPVTMQWKKDSGTISTDVKNFPSVLDLSKGLFTTSTQLTIPAASMSSHTYSCIVDHPKTKAHITKTIPGAGTAPTVRVLHSSCSVPSKDNNIELVCLISNFDPLTVTVDWLVDGISGLVKFSTTTPRKNEDGKTYSTTSQANITQEEWLQGKTYTCEVTHSATATKKRDHARRCPVSTQAASDIQVYVVPPSPGDLYVKQSPELICMVINLPSNEAPKVTWTKDSPGVLNAKPLQWVEQSNGTYTATRALPIFTPDWEKRQKFTCKVEHPELPSPLTKTISKKTGKQSAPGVYVFGPHHDELNSKENSVSITCLVRGFLPEDVSVQWMHDQNPMDDRDYATTAPMKDTAGDSPFFLYSKLRVSKDRWNRGEMFTCMVVHEALPMKFIQKSVRKQPEVFVPADMCSYDKDEEMEGVWATISVFITLFLLSVCYSATVTLFKVKWLFSTVVQLKQANTSDYKNVIQHAV</sequence>
<dbReference type="GO" id="GO:1903131">
    <property type="term" value="P:mononuclear cell differentiation"/>
    <property type="evidence" value="ECO:0007669"/>
    <property type="project" value="UniProtKB-ARBA"/>
</dbReference>
<feature type="domain" description="Ig-like" evidence="9">
    <location>
        <begin position="6"/>
        <end position="99"/>
    </location>
</feature>
<dbReference type="PROSITE" id="PS00290">
    <property type="entry name" value="IG_MHC"/>
    <property type="match status" value="3"/>
</dbReference>
<dbReference type="AlphaFoldDB" id="A0A151MZ64"/>
<keyword evidence="8" id="KW-0812">Transmembrane</keyword>
<evidence type="ECO:0000313" key="11">
    <source>
        <dbReference type="Proteomes" id="UP000050525"/>
    </source>
</evidence>
<dbReference type="Gene3D" id="2.60.40.10">
    <property type="entry name" value="Immunoglobulins"/>
    <property type="match status" value="4"/>
</dbReference>
<evidence type="ECO:0000256" key="5">
    <source>
        <dbReference type="ARBA" id="ARBA00023136"/>
    </source>
</evidence>
<keyword evidence="6" id="KW-1015">Disulfide bond</keyword>
<evidence type="ECO:0000256" key="7">
    <source>
        <dbReference type="ARBA" id="ARBA00023319"/>
    </source>
</evidence>
<feature type="transmembrane region" description="Helical" evidence="8">
    <location>
        <begin position="449"/>
        <end position="474"/>
    </location>
</feature>
<evidence type="ECO:0000259" key="9">
    <source>
        <dbReference type="PROSITE" id="PS50835"/>
    </source>
</evidence>
<evidence type="ECO:0000256" key="1">
    <source>
        <dbReference type="ARBA" id="ARBA00004236"/>
    </source>
</evidence>
<comment type="subcellular location">
    <subcellularLocation>
        <location evidence="1">Cell membrane</location>
    </subcellularLocation>
    <subcellularLocation>
        <location evidence="2">Secreted</location>
    </subcellularLocation>
</comment>
<dbReference type="Proteomes" id="UP000050525">
    <property type="component" value="Unassembled WGS sequence"/>
</dbReference>
<dbReference type="SUPFAM" id="SSF48726">
    <property type="entry name" value="Immunoglobulin"/>
    <property type="match status" value="4"/>
</dbReference>
<evidence type="ECO:0000256" key="8">
    <source>
        <dbReference type="SAM" id="Phobius"/>
    </source>
</evidence>
<dbReference type="InterPro" id="IPR013783">
    <property type="entry name" value="Ig-like_fold"/>
</dbReference>
<evidence type="ECO:0000256" key="2">
    <source>
        <dbReference type="ARBA" id="ARBA00004613"/>
    </source>
</evidence>
<dbReference type="FunFam" id="2.60.40.10:FF:001690">
    <property type="entry name" value="Immunoglobulin heavy constant epsilon"/>
    <property type="match status" value="1"/>
</dbReference>
<dbReference type="SMART" id="SM00407">
    <property type="entry name" value="IGc1"/>
    <property type="match status" value="4"/>
</dbReference>
<keyword evidence="8" id="KW-1133">Transmembrane helix</keyword>
<protein>
    <recommendedName>
        <fullName evidence="9">Ig-like domain-containing protein</fullName>
    </recommendedName>
</protein>
<dbReference type="FunFam" id="2.60.40.10:FF:000463">
    <property type="entry name" value="Immunoglobulin heavy constant gamma 1"/>
    <property type="match status" value="1"/>
</dbReference>
<dbReference type="InterPro" id="IPR036179">
    <property type="entry name" value="Ig-like_dom_sf"/>
</dbReference>
<proteinExistence type="predicted"/>
<keyword evidence="5 8" id="KW-0472">Membrane</keyword>
<dbReference type="PANTHER" id="PTHR23411">
    <property type="entry name" value="TAPASIN"/>
    <property type="match status" value="1"/>
</dbReference>
<dbReference type="InterPro" id="IPR003006">
    <property type="entry name" value="Ig/MHC_CS"/>
</dbReference>
<dbReference type="GO" id="GO:0005576">
    <property type="term" value="C:extracellular region"/>
    <property type="evidence" value="ECO:0007669"/>
    <property type="project" value="UniProtKB-SubCell"/>
</dbReference>
<dbReference type="CDD" id="cd05768">
    <property type="entry name" value="IgC1_CH3_IgAGD_CH4_IgAEM"/>
    <property type="match status" value="1"/>
</dbReference>
<name>A0A151MZ64_ALLMI</name>
<evidence type="ECO:0000256" key="6">
    <source>
        <dbReference type="ARBA" id="ARBA00023157"/>
    </source>
</evidence>
<keyword evidence="11" id="KW-1185">Reference proteome</keyword>
<feature type="domain" description="Ig-like" evidence="9">
    <location>
        <begin position="109"/>
        <end position="207"/>
    </location>
</feature>
<gene>
    <name evidence="10" type="ORF">Y1Q_0005956</name>
</gene>
<keyword evidence="3" id="KW-1003">Cell membrane</keyword>
<dbReference type="STRING" id="8496.A0A151MZ64"/>
<dbReference type="Pfam" id="PF07654">
    <property type="entry name" value="C1-set"/>
    <property type="match status" value="4"/>
</dbReference>
<dbReference type="InterPro" id="IPR007110">
    <property type="entry name" value="Ig-like_dom"/>
</dbReference>
<keyword evidence="7" id="KW-0393">Immunoglobulin domain</keyword>
<organism evidence="10 11">
    <name type="scientific">Alligator mississippiensis</name>
    <name type="common">American alligator</name>
    <dbReference type="NCBI Taxonomy" id="8496"/>
    <lineage>
        <taxon>Eukaryota</taxon>
        <taxon>Metazoa</taxon>
        <taxon>Chordata</taxon>
        <taxon>Craniata</taxon>
        <taxon>Vertebrata</taxon>
        <taxon>Euteleostomi</taxon>
        <taxon>Archelosauria</taxon>
        <taxon>Archosauria</taxon>
        <taxon>Crocodylia</taxon>
        <taxon>Alligatoridae</taxon>
        <taxon>Alligatorinae</taxon>
        <taxon>Alligator</taxon>
    </lineage>
</organism>
<accession>A0A151MZ64</accession>
<dbReference type="InterPro" id="IPR050380">
    <property type="entry name" value="Immune_Resp_Modulators"/>
</dbReference>
<dbReference type="FunFam" id="2.60.40.10:FF:000998">
    <property type="entry name" value="Immunoglobulin heavy constant epsilon"/>
    <property type="match status" value="1"/>
</dbReference>
<dbReference type="EMBL" id="AKHW03004519">
    <property type="protein sequence ID" value="KYO29709.1"/>
    <property type="molecule type" value="Genomic_DNA"/>
</dbReference>
<dbReference type="PROSITE" id="PS50835">
    <property type="entry name" value="IG_LIKE"/>
    <property type="match status" value="4"/>
</dbReference>
<feature type="domain" description="Ig-like" evidence="9">
    <location>
        <begin position="325"/>
        <end position="427"/>
    </location>
</feature>
<dbReference type="InterPro" id="IPR003597">
    <property type="entry name" value="Ig_C1-set"/>
</dbReference>
<feature type="domain" description="Ig-like" evidence="9">
    <location>
        <begin position="210"/>
        <end position="316"/>
    </location>
</feature>
<reference evidence="10 11" key="1">
    <citation type="journal article" date="2012" name="Genome Biol.">
        <title>Sequencing three crocodilian genomes to illuminate the evolution of archosaurs and amniotes.</title>
        <authorList>
            <person name="St John J.A."/>
            <person name="Braun E.L."/>
            <person name="Isberg S.R."/>
            <person name="Miles L.G."/>
            <person name="Chong A.Y."/>
            <person name="Gongora J."/>
            <person name="Dalzell P."/>
            <person name="Moran C."/>
            <person name="Bed'hom B."/>
            <person name="Abzhanov A."/>
            <person name="Burgess S.C."/>
            <person name="Cooksey A.M."/>
            <person name="Castoe T.A."/>
            <person name="Crawford N.G."/>
            <person name="Densmore L.D."/>
            <person name="Drew J.C."/>
            <person name="Edwards S.V."/>
            <person name="Faircloth B.C."/>
            <person name="Fujita M.K."/>
            <person name="Greenwold M.J."/>
            <person name="Hoffmann F.G."/>
            <person name="Howard J.M."/>
            <person name="Iguchi T."/>
            <person name="Janes D.E."/>
            <person name="Khan S.Y."/>
            <person name="Kohno S."/>
            <person name="de Koning A.J."/>
            <person name="Lance S.L."/>
            <person name="McCarthy F.M."/>
            <person name="McCormack J.E."/>
            <person name="Merchant M.E."/>
            <person name="Peterson D.G."/>
            <person name="Pollock D.D."/>
            <person name="Pourmand N."/>
            <person name="Raney B.J."/>
            <person name="Roessler K.A."/>
            <person name="Sanford J.R."/>
            <person name="Sawyer R.H."/>
            <person name="Schmidt C.J."/>
            <person name="Triplett E.W."/>
            <person name="Tuberville T.D."/>
            <person name="Venegas-Anaya M."/>
            <person name="Howard J.T."/>
            <person name="Jarvis E.D."/>
            <person name="Guillette L.J.Jr."/>
            <person name="Glenn T.C."/>
            <person name="Green R.E."/>
            <person name="Ray D.A."/>
        </authorList>
    </citation>
    <scope>NUCLEOTIDE SEQUENCE [LARGE SCALE GENOMIC DNA]</scope>
    <source>
        <strain evidence="10">KSC_2009_1</strain>
    </source>
</reference>
<evidence type="ECO:0000256" key="3">
    <source>
        <dbReference type="ARBA" id="ARBA00022475"/>
    </source>
</evidence>
<dbReference type="GO" id="GO:0042113">
    <property type="term" value="P:B cell activation"/>
    <property type="evidence" value="ECO:0007669"/>
    <property type="project" value="UniProtKB-ARBA"/>
</dbReference>
<keyword evidence="4" id="KW-0964">Secreted</keyword>